<protein>
    <submittedName>
        <fullName evidence="2">Uncharacterized protein</fullName>
    </submittedName>
</protein>
<name>A0A3B3IJA4_ORYLA</name>
<dbReference type="PANTHER" id="PTHR31859">
    <property type="entry name" value="TETRATRICOPEPTIDE REPEAT PROTEIN 39 FAMILY MEMBER"/>
    <property type="match status" value="1"/>
</dbReference>
<dbReference type="InterPro" id="IPR019412">
    <property type="entry name" value="IML2/TPR_39"/>
</dbReference>
<evidence type="ECO:0000256" key="1">
    <source>
        <dbReference type="ARBA" id="ARBA00022803"/>
    </source>
</evidence>
<keyword evidence="1" id="KW-0802">TPR repeat</keyword>
<dbReference type="PANTHER" id="PTHR31859:SF1">
    <property type="entry name" value="TETRATRICOPEPTIDE REPEAT PROTEIN 39C"/>
    <property type="match status" value="1"/>
</dbReference>
<sequence>MRTSSEQTWGPYLNDAELALTGINMLLNNEFRRSDELFRTHSPLMSFGASFVSFLNAMMTFEEEKMQMAFQSLKATEKLCESANIGVIETIKSKIKGNVKSVVCRSWTHVGGKGPPISIESNIVVLSANINMDVLTAYIDELSA</sequence>
<evidence type="ECO:0000313" key="2">
    <source>
        <dbReference type="Ensembl" id="ENSORLP00000044001.1"/>
    </source>
</evidence>
<dbReference type="Ensembl" id="ENSORLT00000036260.1">
    <property type="protein sequence ID" value="ENSORLP00000044001.1"/>
    <property type="gene ID" value="ENSORLG00000025340.1"/>
</dbReference>
<dbReference type="AlphaFoldDB" id="A0A3B3IJA4"/>
<proteinExistence type="predicted"/>
<dbReference type="InParanoid" id="A0A3B3IJA4"/>
<reference evidence="2" key="3">
    <citation type="submission" date="2025-09" db="UniProtKB">
        <authorList>
            <consortium name="Ensembl"/>
        </authorList>
    </citation>
    <scope>IDENTIFICATION</scope>
    <source>
        <strain evidence="2">Hd-rR</strain>
    </source>
</reference>
<dbReference type="Proteomes" id="UP000001038">
    <property type="component" value="Chromosome 17"/>
</dbReference>
<evidence type="ECO:0000313" key="3">
    <source>
        <dbReference type="Proteomes" id="UP000001038"/>
    </source>
</evidence>
<accession>A0A3B3IJA4</accession>
<dbReference type="GeneTree" id="ENSGT00950000182917"/>
<dbReference type="Pfam" id="PF10300">
    <property type="entry name" value="Iml2-TPR_39"/>
    <property type="match status" value="1"/>
</dbReference>
<dbReference type="Bgee" id="ENSORLG00000025340">
    <property type="expression patterns" value="Expressed in testis and 14 other cell types or tissues"/>
</dbReference>
<reference evidence="2" key="2">
    <citation type="submission" date="2025-08" db="UniProtKB">
        <authorList>
            <consortium name="Ensembl"/>
        </authorList>
    </citation>
    <scope>IDENTIFICATION</scope>
    <source>
        <strain evidence="2">Hd-rR</strain>
    </source>
</reference>
<keyword evidence="3" id="KW-1185">Reference proteome</keyword>
<reference evidence="2 3" key="1">
    <citation type="journal article" date="2007" name="Nature">
        <title>The medaka draft genome and insights into vertebrate genome evolution.</title>
        <authorList>
            <person name="Kasahara M."/>
            <person name="Naruse K."/>
            <person name="Sasaki S."/>
            <person name="Nakatani Y."/>
            <person name="Qu W."/>
            <person name="Ahsan B."/>
            <person name="Yamada T."/>
            <person name="Nagayasu Y."/>
            <person name="Doi K."/>
            <person name="Kasai Y."/>
            <person name="Jindo T."/>
            <person name="Kobayashi D."/>
            <person name="Shimada A."/>
            <person name="Toyoda A."/>
            <person name="Kuroki Y."/>
            <person name="Fujiyama A."/>
            <person name="Sasaki T."/>
            <person name="Shimizu A."/>
            <person name="Asakawa S."/>
            <person name="Shimizu N."/>
            <person name="Hashimoto S."/>
            <person name="Yang J."/>
            <person name="Lee Y."/>
            <person name="Matsushima K."/>
            <person name="Sugano S."/>
            <person name="Sakaizumi M."/>
            <person name="Narita T."/>
            <person name="Ohishi K."/>
            <person name="Haga S."/>
            <person name="Ohta F."/>
            <person name="Nomoto H."/>
            <person name="Nogata K."/>
            <person name="Morishita T."/>
            <person name="Endo T."/>
            <person name="Shin-I T."/>
            <person name="Takeda H."/>
            <person name="Morishita S."/>
            <person name="Kohara Y."/>
        </authorList>
    </citation>
    <scope>NUCLEOTIDE SEQUENCE [LARGE SCALE GENOMIC DNA]</scope>
    <source>
        <strain evidence="2 3">Hd-rR</strain>
    </source>
</reference>
<organism evidence="2 3">
    <name type="scientific">Oryzias latipes</name>
    <name type="common">Japanese rice fish</name>
    <name type="synonym">Japanese killifish</name>
    <dbReference type="NCBI Taxonomy" id="8090"/>
    <lineage>
        <taxon>Eukaryota</taxon>
        <taxon>Metazoa</taxon>
        <taxon>Chordata</taxon>
        <taxon>Craniata</taxon>
        <taxon>Vertebrata</taxon>
        <taxon>Euteleostomi</taxon>
        <taxon>Actinopterygii</taxon>
        <taxon>Neopterygii</taxon>
        <taxon>Teleostei</taxon>
        <taxon>Neoteleostei</taxon>
        <taxon>Acanthomorphata</taxon>
        <taxon>Ovalentaria</taxon>
        <taxon>Atherinomorphae</taxon>
        <taxon>Beloniformes</taxon>
        <taxon>Adrianichthyidae</taxon>
        <taxon>Oryziinae</taxon>
        <taxon>Oryzias</taxon>
    </lineage>
</organism>